<dbReference type="AlphaFoldDB" id="A0A644X9T0"/>
<dbReference type="PROSITE" id="PS00198">
    <property type="entry name" value="4FE4S_FER_1"/>
    <property type="match status" value="1"/>
</dbReference>
<evidence type="ECO:0000313" key="2">
    <source>
        <dbReference type="EMBL" id="MPM12571.1"/>
    </source>
</evidence>
<dbReference type="SUPFAM" id="SSF54862">
    <property type="entry name" value="4Fe-4S ferredoxins"/>
    <property type="match status" value="1"/>
</dbReference>
<keyword evidence="2" id="KW-0560">Oxidoreductase</keyword>
<name>A0A644X9T0_9ZZZZ</name>
<evidence type="ECO:0000259" key="1">
    <source>
        <dbReference type="PROSITE" id="PS51379"/>
    </source>
</evidence>
<protein>
    <submittedName>
        <fullName evidence="2">Epoxyqueuosine reductase</fullName>
        <ecNumber evidence="2">1.17.99.6</ecNumber>
    </submittedName>
</protein>
<proteinExistence type="predicted"/>
<dbReference type="EMBL" id="VSSQ01001992">
    <property type="protein sequence ID" value="MPM12571.1"/>
    <property type="molecule type" value="Genomic_DNA"/>
</dbReference>
<dbReference type="Pfam" id="PF13484">
    <property type="entry name" value="Fer4_16"/>
    <property type="match status" value="1"/>
</dbReference>
<reference evidence="2" key="1">
    <citation type="submission" date="2019-08" db="EMBL/GenBank/DDBJ databases">
        <authorList>
            <person name="Kucharzyk K."/>
            <person name="Murdoch R.W."/>
            <person name="Higgins S."/>
            <person name="Loffler F."/>
        </authorList>
    </citation>
    <scope>NUCLEOTIDE SEQUENCE</scope>
</reference>
<dbReference type="InterPro" id="IPR017896">
    <property type="entry name" value="4Fe4S_Fe-S-bd"/>
</dbReference>
<organism evidence="2">
    <name type="scientific">bioreactor metagenome</name>
    <dbReference type="NCBI Taxonomy" id="1076179"/>
    <lineage>
        <taxon>unclassified sequences</taxon>
        <taxon>metagenomes</taxon>
        <taxon>ecological metagenomes</taxon>
    </lineage>
</organism>
<gene>
    <name evidence="2" type="primary">queG_27</name>
    <name evidence="2" type="ORF">SDC9_58924</name>
</gene>
<accession>A0A644X9T0</accession>
<dbReference type="PROSITE" id="PS51379">
    <property type="entry name" value="4FE4S_FER_2"/>
    <property type="match status" value="1"/>
</dbReference>
<sequence length="222" mass="24333">MRMADEIEKMLKNNGVYDVGFSVLPDAPESLPYAVSIIVALSDAVVDEIGEAPTYTYYHHYRTVNAYIDRMLLQTGMLLQKEGYRYIPIAASQSVNTGEGRMHEGRYSHKKAAVSAGLGTIGKSTLFLHHKLGPRVRLGTLFTDCPLAESAKTAVSVCGDCELCVRACPAHAIKGTQWQEGMGRGAMFDADACNNYMRQHFMKIGRGAVCGLCMKACKYSGY</sequence>
<feature type="domain" description="4Fe-4S ferredoxin-type" evidence="1">
    <location>
        <begin position="149"/>
        <end position="178"/>
    </location>
</feature>
<dbReference type="PANTHER" id="PTHR42827:SF1">
    <property type="entry name" value="IRON-SULFUR CLUSTER-BINDING PROTEIN"/>
    <property type="match status" value="1"/>
</dbReference>
<dbReference type="InterPro" id="IPR017900">
    <property type="entry name" value="4Fe4S_Fe_S_CS"/>
</dbReference>
<comment type="caution">
    <text evidence="2">The sequence shown here is derived from an EMBL/GenBank/DDBJ whole genome shotgun (WGS) entry which is preliminary data.</text>
</comment>
<dbReference type="Gene3D" id="3.30.70.20">
    <property type="match status" value="1"/>
</dbReference>
<dbReference type="GO" id="GO:0052693">
    <property type="term" value="F:epoxyqueuosine reductase activity"/>
    <property type="evidence" value="ECO:0007669"/>
    <property type="project" value="UniProtKB-EC"/>
</dbReference>
<dbReference type="EC" id="1.17.99.6" evidence="2"/>
<dbReference type="PANTHER" id="PTHR42827">
    <property type="entry name" value="IRON-SULFUR CLUSTER-BINDING PROTEIN-RELATED"/>
    <property type="match status" value="1"/>
</dbReference>